<dbReference type="InterPro" id="IPR036691">
    <property type="entry name" value="Endo/exonu/phosph_ase_sf"/>
</dbReference>
<dbReference type="Pfam" id="PF13456">
    <property type="entry name" value="RVT_3"/>
    <property type="match status" value="1"/>
</dbReference>
<dbReference type="Gene3D" id="3.30.420.10">
    <property type="entry name" value="Ribonuclease H-like superfamily/Ribonuclease H"/>
    <property type="match status" value="1"/>
</dbReference>
<dbReference type="PROSITE" id="PS50878">
    <property type="entry name" value="RT_POL"/>
    <property type="match status" value="1"/>
</dbReference>
<dbReference type="InterPro" id="IPR026960">
    <property type="entry name" value="RVT-Znf"/>
</dbReference>
<dbReference type="AlphaFoldDB" id="A0AAD5ZWA6"/>
<dbReference type="Pfam" id="PF00078">
    <property type="entry name" value="RVT_1"/>
    <property type="match status" value="1"/>
</dbReference>
<proteinExistence type="predicted"/>
<evidence type="ECO:0000313" key="3">
    <source>
        <dbReference type="Proteomes" id="UP001210211"/>
    </source>
</evidence>
<comment type="caution">
    <text evidence="2">The sequence shown here is derived from an EMBL/GenBank/DDBJ whole genome shotgun (WGS) entry which is preliminary data.</text>
</comment>
<dbReference type="GO" id="GO:0003676">
    <property type="term" value="F:nucleic acid binding"/>
    <property type="evidence" value="ECO:0007669"/>
    <property type="project" value="InterPro"/>
</dbReference>
<dbReference type="EMBL" id="JAMRDG010000001">
    <property type="protein sequence ID" value="KAJ3705227.1"/>
    <property type="molecule type" value="Genomic_DNA"/>
</dbReference>
<sequence>MFASLVSRAGLIDLGYSGPAYTWSNKRQKHALIRQRLDRAMASTTWVANFANAKVLHLPMFNSDHMPILLITDSTTKNRSGSFRVENWWSLHSDFKDVCTKSVQEGQSDWDSFLGSLKRNIRKWVANKPSPQRKLQQLEETWYQAQQLPADYQFQAQLQEEYNKNLIAAEMYWAQRSRLRWAYYGHEMWAIEENEIKGAFVEHFKSIFCEDGTRHNGSLHDLDHNLLRNIPKVLPHYASLLDQFPSEDEITSIMFSLNPDRAPGPDGVNARFIQTNWFLLKPLVLQMVNQFFSSGHMPSKLARSNVVLVPKKKTPVLVTDYRPISVCNVGYKLISKLLSRRLKPIIPLLVSDTQAAFTPGRQIRDNIIVFREVIHSFSLSSYRKHSFCLKVDLSKAFDRLRWPYILAVMQTYGLPATFTTWVQACVQSASYSILINGSADGYIQPTNGLRQGCALSPYLFILALDILSRILNAKVQAKHIKGLKIARGGPVLTSLLYADDLLVFGEASTTEMTAIAQVLSVFCDLSGQQIGVEKSRIWFSKNTPMEARQFAMNIFAATLASPSEIYLGSPVAANRQSDFSPLINKIDSKLQTWKSGLLSQAGKLILIKSVVEPIMLYAMQTSAIPITTLKAIQSKIIMFFWGKGTEKRMPLVAWNKITVPKCKGGLGLKDMIKFSQTLHMKSLWAIAKGENSTWVRVLTAKYLHNKDIWTTNRTTRCTHLWRAILEVRSVMKGNLKWQLGNGTKCKAMGQPWNDMWAQFPLNNAAQRKITVAQLVSTDTGLWHNQKLIELFGFYEALYLAMTFPNGPPLSQREDRLIFTPSRNGQFSIKAAYNLLLEDTAHINASSINKGTCKAIWHTKQVLPRTRVFLWRAMHEALPVDATLSSRLRRQSQGCSICGADQENATHVLFKCPKAQQVWLLTALALRTDNLPDNVQEVLSFLLNYLDEAQVGNMMATLWQIWKDRCKQVFEGKIIRPQQTIATAQYITFNLKAAAKCFSRISQPTNDQPARTRYTCWTDASWLHPDFQGAGTAFVMFDEEKLAGYWLAPTRADSPFHAELQAFRRAILKLHSMKIEDYTFITDCLLLKLVLCGETNVSEVDWQAYHDAMDTVLTWDSYRRDLNWHCTHMGREHNSLADHFAKHARISDLECEGYTFPAFIPI</sequence>
<dbReference type="PANTHER" id="PTHR31635">
    <property type="entry name" value="REVERSE TRANSCRIPTASE DOMAIN-CONTAINING PROTEIN-RELATED"/>
    <property type="match status" value="1"/>
</dbReference>
<name>A0AAD5ZWA6_9POAL</name>
<dbReference type="Proteomes" id="UP001210211">
    <property type="component" value="Unassembled WGS sequence"/>
</dbReference>
<gene>
    <name evidence="2" type="ORF">LUZ61_008932</name>
</gene>
<dbReference type="Gene3D" id="3.60.10.10">
    <property type="entry name" value="Endonuclease/exonuclease/phosphatase"/>
    <property type="match status" value="1"/>
</dbReference>
<evidence type="ECO:0000259" key="1">
    <source>
        <dbReference type="PROSITE" id="PS50878"/>
    </source>
</evidence>
<dbReference type="SUPFAM" id="SSF53098">
    <property type="entry name" value="Ribonuclease H-like"/>
    <property type="match status" value="1"/>
</dbReference>
<organism evidence="2 3">
    <name type="scientific">Rhynchospora tenuis</name>
    <dbReference type="NCBI Taxonomy" id="198213"/>
    <lineage>
        <taxon>Eukaryota</taxon>
        <taxon>Viridiplantae</taxon>
        <taxon>Streptophyta</taxon>
        <taxon>Embryophyta</taxon>
        <taxon>Tracheophyta</taxon>
        <taxon>Spermatophyta</taxon>
        <taxon>Magnoliopsida</taxon>
        <taxon>Liliopsida</taxon>
        <taxon>Poales</taxon>
        <taxon>Cyperaceae</taxon>
        <taxon>Cyperoideae</taxon>
        <taxon>Rhynchosporeae</taxon>
        <taxon>Rhynchospora</taxon>
    </lineage>
</organism>
<reference evidence="2 3" key="1">
    <citation type="journal article" date="2022" name="Cell">
        <title>Repeat-based holocentromeres influence genome architecture and karyotype evolution.</title>
        <authorList>
            <person name="Hofstatter P.G."/>
            <person name="Thangavel G."/>
            <person name="Lux T."/>
            <person name="Neumann P."/>
            <person name="Vondrak T."/>
            <person name="Novak P."/>
            <person name="Zhang M."/>
            <person name="Costa L."/>
            <person name="Castellani M."/>
            <person name="Scott A."/>
            <person name="Toegelov H."/>
            <person name="Fuchs J."/>
            <person name="Mata-Sucre Y."/>
            <person name="Dias Y."/>
            <person name="Vanzela A.L.L."/>
            <person name="Huettel B."/>
            <person name="Almeida C.C.S."/>
            <person name="Simkova H."/>
            <person name="Souza G."/>
            <person name="Pedrosa-Harand A."/>
            <person name="Macas J."/>
            <person name="Mayer K.F.X."/>
            <person name="Houben A."/>
            <person name="Marques A."/>
        </authorList>
    </citation>
    <scope>NUCLEOTIDE SEQUENCE [LARGE SCALE GENOMIC DNA]</scope>
    <source>
        <strain evidence="2">RhyTen1mFocal</strain>
    </source>
</reference>
<dbReference type="InterPro" id="IPR043502">
    <property type="entry name" value="DNA/RNA_pol_sf"/>
</dbReference>
<accession>A0AAD5ZWA6</accession>
<dbReference type="CDD" id="cd01650">
    <property type="entry name" value="RT_nLTR_like"/>
    <property type="match status" value="1"/>
</dbReference>
<dbReference type="InterPro" id="IPR002156">
    <property type="entry name" value="RNaseH_domain"/>
</dbReference>
<dbReference type="Pfam" id="PF13966">
    <property type="entry name" value="zf-RVT"/>
    <property type="match status" value="1"/>
</dbReference>
<dbReference type="SUPFAM" id="SSF56672">
    <property type="entry name" value="DNA/RNA polymerases"/>
    <property type="match status" value="1"/>
</dbReference>
<dbReference type="InterPro" id="IPR000477">
    <property type="entry name" value="RT_dom"/>
</dbReference>
<protein>
    <recommendedName>
        <fullName evidence="1">Reverse transcriptase domain-containing protein</fullName>
    </recommendedName>
</protein>
<dbReference type="InterPro" id="IPR036397">
    <property type="entry name" value="RNaseH_sf"/>
</dbReference>
<dbReference type="PANTHER" id="PTHR31635:SF196">
    <property type="entry name" value="REVERSE TRANSCRIPTASE DOMAIN-CONTAINING PROTEIN-RELATED"/>
    <property type="match status" value="1"/>
</dbReference>
<dbReference type="GO" id="GO:0004523">
    <property type="term" value="F:RNA-DNA hybrid ribonuclease activity"/>
    <property type="evidence" value="ECO:0007669"/>
    <property type="project" value="InterPro"/>
</dbReference>
<feature type="domain" description="Reverse transcriptase" evidence="1">
    <location>
        <begin position="290"/>
        <end position="571"/>
    </location>
</feature>
<keyword evidence="3" id="KW-1185">Reference proteome</keyword>
<evidence type="ECO:0000313" key="2">
    <source>
        <dbReference type="EMBL" id="KAJ3705227.1"/>
    </source>
</evidence>
<dbReference type="SUPFAM" id="SSF56219">
    <property type="entry name" value="DNase I-like"/>
    <property type="match status" value="1"/>
</dbReference>
<dbReference type="InterPro" id="IPR012337">
    <property type="entry name" value="RNaseH-like_sf"/>
</dbReference>